<evidence type="ECO:0000256" key="2">
    <source>
        <dbReference type="ARBA" id="ARBA00004141"/>
    </source>
</evidence>
<keyword evidence="7" id="KW-0547">Nucleotide-binding</keyword>
<dbReference type="PANTHER" id="PTHR45569:SF1">
    <property type="entry name" value="SENSOR PROTEIN KDPD"/>
    <property type="match status" value="1"/>
</dbReference>
<dbReference type="InterPro" id="IPR029016">
    <property type="entry name" value="GAF-like_dom_sf"/>
</dbReference>
<evidence type="ECO:0000313" key="15">
    <source>
        <dbReference type="EMBL" id="WCT79373.1"/>
    </source>
</evidence>
<evidence type="ECO:0000256" key="5">
    <source>
        <dbReference type="ARBA" id="ARBA00022679"/>
    </source>
</evidence>
<dbReference type="SUPFAM" id="SSF55781">
    <property type="entry name" value="GAF domain-like"/>
    <property type="match status" value="1"/>
</dbReference>
<evidence type="ECO:0000256" key="7">
    <source>
        <dbReference type="ARBA" id="ARBA00022741"/>
    </source>
</evidence>
<dbReference type="InterPro" id="IPR003594">
    <property type="entry name" value="HATPase_dom"/>
</dbReference>
<dbReference type="EC" id="2.7.13.3" evidence="3"/>
<keyword evidence="4" id="KW-0597">Phosphoprotein</keyword>
<keyword evidence="6 13" id="KW-0812">Transmembrane</keyword>
<evidence type="ECO:0000259" key="14">
    <source>
        <dbReference type="PROSITE" id="PS50109"/>
    </source>
</evidence>
<comment type="catalytic activity">
    <reaction evidence="1">
        <text>ATP + protein L-histidine = ADP + protein N-phospho-L-histidine.</text>
        <dbReference type="EC" id="2.7.13.3"/>
    </reaction>
</comment>
<dbReference type="InterPro" id="IPR003661">
    <property type="entry name" value="HisK_dim/P_dom"/>
</dbReference>
<dbReference type="InterPro" id="IPR036097">
    <property type="entry name" value="HisK_dim/P_sf"/>
</dbReference>
<evidence type="ECO:0000256" key="3">
    <source>
        <dbReference type="ARBA" id="ARBA00012438"/>
    </source>
</evidence>
<keyword evidence="12 13" id="KW-0472">Membrane</keyword>
<dbReference type="Gene3D" id="3.40.50.620">
    <property type="entry name" value="HUPs"/>
    <property type="match status" value="1"/>
</dbReference>
<evidence type="ECO:0000256" key="10">
    <source>
        <dbReference type="ARBA" id="ARBA00022989"/>
    </source>
</evidence>
<organism evidence="15 16">
    <name type="scientific">Novosphingobium humi</name>
    <dbReference type="NCBI Taxonomy" id="2282397"/>
    <lineage>
        <taxon>Bacteria</taxon>
        <taxon>Pseudomonadati</taxon>
        <taxon>Pseudomonadota</taxon>
        <taxon>Alphaproteobacteria</taxon>
        <taxon>Sphingomonadales</taxon>
        <taxon>Sphingomonadaceae</taxon>
        <taxon>Novosphingobium</taxon>
    </lineage>
</organism>
<protein>
    <recommendedName>
        <fullName evidence="3">histidine kinase</fullName>
        <ecNumber evidence="3">2.7.13.3</ecNumber>
    </recommendedName>
</protein>
<dbReference type="Gene3D" id="3.30.565.10">
    <property type="entry name" value="Histidine kinase-like ATPase, C-terminal domain"/>
    <property type="match status" value="1"/>
</dbReference>
<feature type="transmembrane region" description="Helical" evidence="13">
    <location>
        <begin position="472"/>
        <end position="492"/>
    </location>
</feature>
<reference evidence="15 16" key="1">
    <citation type="submission" date="2023-02" db="EMBL/GenBank/DDBJ databases">
        <title>Genome sequence of Novosphingobium humi KACC 19094.</title>
        <authorList>
            <person name="Kim S."/>
            <person name="Heo J."/>
            <person name="Kwon S.-W."/>
        </authorList>
    </citation>
    <scope>NUCLEOTIDE SEQUENCE [LARGE SCALE GENOMIC DNA]</scope>
    <source>
        <strain evidence="15 16">KACC 19094</strain>
        <plasmid evidence="15 16">unnamed1</plasmid>
    </source>
</reference>
<feature type="domain" description="Histidine kinase" evidence="14">
    <location>
        <begin position="668"/>
        <end position="879"/>
    </location>
</feature>
<dbReference type="EMBL" id="CP117418">
    <property type="protein sequence ID" value="WCT79373.1"/>
    <property type="molecule type" value="Genomic_DNA"/>
</dbReference>
<dbReference type="RefSeq" id="WP_273619650.1">
    <property type="nucleotide sequence ID" value="NZ_CP117418.1"/>
</dbReference>
<dbReference type="InterPro" id="IPR027417">
    <property type="entry name" value="P-loop_NTPase"/>
</dbReference>
<keyword evidence="15" id="KW-0614">Plasmid</keyword>
<dbReference type="SUPFAM" id="SSF47384">
    <property type="entry name" value="Homodimeric domain of signal transducing histidine kinase"/>
    <property type="match status" value="1"/>
</dbReference>
<accession>A0ABY7U2C9</accession>
<keyword evidence="10 13" id="KW-1133">Transmembrane helix</keyword>
<dbReference type="InterPro" id="IPR014729">
    <property type="entry name" value="Rossmann-like_a/b/a_fold"/>
</dbReference>
<evidence type="ECO:0000256" key="4">
    <source>
        <dbReference type="ARBA" id="ARBA00022553"/>
    </source>
</evidence>
<dbReference type="InterPro" id="IPR036890">
    <property type="entry name" value="HATPase_C_sf"/>
</dbReference>
<dbReference type="PRINTS" id="PR00344">
    <property type="entry name" value="BCTRLSENSOR"/>
</dbReference>
<dbReference type="InterPro" id="IPR004358">
    <property type="entry name" value="Sig_transdc_His_kin-like_C"/>
</dbReference>
<dbReference type="SUPFAM" id="SSF52402">
    <property type="entry name" value="Adenine nucleotide alpha hydrolases-like"/>
    <property type="match status" value="1"/>
</dbReference>
<feature type="transmembrane region" description="Helical" evidence="13">
    <location>
        <begin position="441"/>
        <end position="460"/>
    </location>
</feature>
<evidence type="ECO:0000256" key="1">
    <source>
        <dbReference type="ARBA" id="ARBA00000085"/>
    </source>
</evidence>
<dbReference type="InterPro" id="IPR003852">
    <property type="entry name" value="Sig_transdc_His_kinase_KdpD_N"/>
</dbReference>
<dbReference type="InterPro" id="IPR038318">
    <property type="entry name" value="KdpD_sf"/>
</dbReference>
<keyword evidence="9" id="KW-0067">ATP-binding</keyword>
<evidence type="ECO:0000256" key="8">
    <source>
        <dbReference type="ARBA" id="ARBA00022777"/>
    </source>
</evidence>
<feature type="transmembrane region" description="Helical" evidence="13">
    <location>
        <begin position="403"/>
        <end position="429"/>
    </location>
</feature>
<dbReference type="InterPro" id="IPR052023">
    <property type="entry name" value="Histidine_kinase_KdpD"/>
</dbReference>
<dbReference type="InterPro" id="IPR025201">
    <property type="entry name" value="KdpD_TM"/>
</dbReference>
<dbReference type="Gene3D" id="1.10.287.130">
    <property type="match status" value="1"/>
</dbReference>
<dbReference type="PROSITE" id="PS50109">
    <property type="entry name" value="HIS_KIN"/>
    <property type="match status" value="1"/>
</dbReference>
<evidence type="ECO:0000256" key="12">
    <source>
        <dbReference type="ARBA" id="ARBA00023136"/>
    </source>
</evidence>
<gene>
    <name evidence="15" type="ORF">PQ457_20480</name>
</gene>
<dbReference type="PANTHER" id="PTHR45569">
    <property type="entry name" value="SENSOR PROTEIN KDPD"/>
    <property type="match status" value="1"/>
</dbReference>
<dbReference type="Proteomes" id="UP001218231">
    <property type="component" value="Plasmid unnamed1"/>
</dbReference>
<name>A0ABY7U2C9_9SPHN</name>
<dbReference type="Gene3D" id="1.20.120.620">
    <property type="entry name" value="Backbone structure of the membrane domain of e. Coli histidine kinase receptor kdpd"/>
    <property type="match status" value="1"/>
</dbReference>
<dbReference type="SMART" id="SM00387">
    <property type="entry name" value="HATPase_c"/>
    <property type="match status" value="1"/>
</dbReference>
<dbReference type="InterPro" id="IPR005467">
    <property type="entry name" value="His_kinase_dom"/>
</dbReference>
<evidence type="ECO:0000256" key="13">
    <source>
        <dbReference type="SAM" id="Phobius"/>
    </source>
</evidence>
<dbReference type="CDD" id="cd00082">
    <property type="entry name" value="HisKA"/>
    <property type="match status" value="1"/>
</dbReference>
<proteinExistence type="predicted"/>
<keyword evidence="11" id="KW-0902">Two-component regulatory system</keyword>
<dbReference type="Pfam" id="PF02702">
    <property type="entry name" value="KdpD"/>
    <property type="match status" value="1"/>
</dbReference>
<dbReference type="Pfam" id="PF13493">
    <property type="entry name" value="DUF4118"/>
    <property type="match status" value="1"/>
</dbReference>
<dbReference type="SUPFAM" id="SSF55874">
    <property type="entry name" value="ATPase domain of HSP90 chaperone/DNA topoisomerase II/histidine kinase"/>
    <property type="match status" value="1"/>
</dbReference>
<dbReference type="SMART" id="SM00388">
    <property type="entry name" value="HisKA"/>
    <property type="match status" value="1"/>
</dbReference>
<geneLocation type="plasmid" evidence="15 16">
    <name>unnamed1</name>
</geneLocation>
<evidence type="ECO:0000256" key="9">
    <source>
        <dbReference type="ARBA" id="ARBA00022840"/>
    </source>
</evidence>
<dbReference type="Gene3D" id="3.30.450.40">
    <property type="match status" value="1"/>
</dbReference>
<evidence type="ECO:0000313" key="16">
    <source>
        <dbReference type="Proteomes" id="UP001218231"/>
    </source>
</evidence>
<sequence>MNTARPDPDALLRALRRQDDARGRLKVFLGAAPGVGKTYEMLIQAARRRDAGEDVVIGVIETHGRAETEQRVAGFEIIPRRAFGHRGQTLHEMDLDAILTRHPALVLIDELAHTNAPGCRHDKRWQDVEEVLNAGIDVYSTLNVQHLESLNDVVASFARLRVRETLPDRVLDHAEIEVVDIPPGELIERLKAGKVYVPQEASRALAHFFSHSNLTALRELALRRAAQAVDVQMLDYLRAHALEGTWAAGERLLVAVGADAGALEVVRAGKRLADSLSAPWTAVHIETGHGAPTASSREMLSAALHLASQLGAQVATVPAGGLAEGLAHMAADLRATILVMGQSARRGLFRRDPLPAQLAGLGLGAALHVVPRAAPPRRPSRARGTEFDLAAWLLPPGLLISGALIACVTLAGVMFAALGSVTNIALLYLLPVMLAATRYGLWTGIVTGLLSSLAYNFFFIPPVHTFTIADPQNLITVVVLLAVAMVVSHMAGRLRDTAMLSRASAVRSSALAGFARQLTGIGAAGDLGRVLCEEGAGLLGCYTVLLMPQDGALVEIAASPPDTALQALDRVVAQWAFDNRRPAGRGSDTLSAAEWLFLPVEAGGQALAVLGVAHPDAAQPVRADLLPMLTSFLDQAGLALDRIRLETERGQMRRLEERDALRAALLSSVSHDLRTPLTAVIGLLGNVTPANPEQERVLTLARAEGERLQRFVANLLDMVRIETGAVEWRPEPVDLAEAVSSAVHDLRHLLGARPLLIGIAPDLPLVRLDPRLLHHCLINLIENAAHYSPAETPIRIEARPDADGLDLAVIDEGPGVPPGAEARVFETFTRLEGSDRKGGTGLGLAIVKGFAEAMGLQARAANRTDGSGACFTLHMPGALLWKESDQP</sequence>
<dbReference type="Gene3D" id="3.40.50.300">
    <property type="entry name" value="P-loop containing nucleotide triphosphate hydrolases"/>
    <property type="match status" value="1"/>
</dbReference>
<evidence type="ECO:0000256" key="6">
    <source>
        <dbReference type="ARBA" id="ARBA00022692"/>
    </source>
</evidence>
<keyword evidence="8 15" id="KW-0418">Kinase</keyword>
<dbReference type="Pfam" id="PF02518">
    <property type="entry name" value="HATPase_c"/>
    <property type="match status" value="1"/>
</dbReference>
<comment type="subcellular location">
    <subcellularLocation>
        <location evidence="2">Membrane</location>
        <topology evidence="2">Multi-pass membrane protein</topology>
    </subcellularLocation>
</comment>
<dbReference type="CDD" id="cd00075">
    <property type="entry name" value="HATPase"/>
    <property type="match status" value="1"/>
</dbReference>
<dbReference type="Pfam" id="PF00512">
    <property type="entry name" value="HisKA"/>
    <property type="match status" value="1"/>
</dbReference>
<keyword evidence="5" id="KW-0808">Transferase</keyword>
<evidence type="ECO:0000256" key="11">
    <source>
        <dbReference type="ARBA" id="ARBA00023012"/>
    </source>
</evidence>
<keyword evidence="16" id="KW-1185">Reference proteome</keyword>
<dbReference type="GO" id="GO:0016301">
    <property type="term" value="F:kinase activity"/>
    <property type="evidence" value="ECO:0007669"/>
    <property type="project" value="UniProtKB-KW"/>
</dbReference>